<dbReference type="EMBL" id="BSDY01000022">
    <property type="protein sequence ID" value="GLI57673.1"/>
    <property type="molecule type" value="Genomic_DNA"/>
</dbReference>
<evidence type="ECO:0000313" key="1">
    <source>
        <dbReference type="EMBL" id="GLI57673.1"/>
    </source>
</evidence>
<dbReference type="NCBIfam" id="TIGR02532">
    <property type="entry name" value="IV_pilin_GFxxxE"/>
    <property type="match status" value="1"/>
</dbReference>
<proteinExistence type="predicted"/>
<reference evidence="1" key="1">
    <citation type="submission" date="2022-12" db="EMBL/GenBank/DDBJ databases">
        <title>Reference genome sequencing for broad-spectrum identification of bacterial and archaeal isolates by mass spectrometry.</title>
        <authorList>
            <person name="Sekiguchi Y."/>
            <person name="Tourlousse D.M."/>
        </authorList>
    </citation>
    <scope>NUCLEOTIDE SEQUENCE</scope>
    <source>
        <strain evidence="1">10succ1</strain>
    </source>
</reference>
<dbReference type="RefSeq" id="WP_281837350.1">
    <property type="nucleotide sequence ID" value="NZ_BSDY01000022.1"/>
</dbReference>
<dbReference type="AlphaFoldDB" id="A0A9W6GNA1"/>
<evidence type="ECO:0008006" key="3">
    <source>
        <dbReference type="Google" id="ProtNLM"/>
    </source>
</evidence>
<gene>
    <name evidence="1" type="ORF">PM10SUCC1_31870</name>
</gene>
<organism evidence="1 2">
    <name type="scientific">Propionigenium maris DSM 9537</name>
    <dbReference type="NCBI Taxonomy" id="1123000"/>
    <lineage>
        <taxon>Bacteria</taxon>
        <taxon>Fusobacteriati</taxon>
        <taxon>Fusobacteriota</taxon>
        <taxon>Fusobacteriia</taxon>
        <taxon>Fusobacteriales</taxon>
        <taxon>Fusobacteriaceae</taxon>
        <taxon>Propionigenium</taxon>
    </lineage>
</organism>
<keyword evidence="2" id="KW-1185">Reference proteome</keyword>
<dbReference type="InterPro" id="IPR012902">
    <property type="entry name" value="N_methyl_site"/>
</dbReference>
<sequence length="188" mass="20769">MKKKGMTIIESIVTIALLGLVFLLVAPLIRGFGRVDTRVKTQKEIDREFAKINEFIQKKIKSAKDVGNASGSYAGIYSSFDSSTFDFLGSITSEDGSVLYLEIPDSSGTSEDVFFIFEDGKLKYREGVTVNNAGNTSTNETLMENVADATFKYQEGIILYYIDLDIGEYEGKLRSSFKGSASTRIDID</sequence>
<evidence type="ECO:0000313" key="2">
    <source>
        <dbReference type="Proteomes" id="UP001144471"/>
    </source>
</evidence>
<accession>A0A9W6GNA1</accession>
<comment type="caution">
    <text evidence="1">The sequence shown here is derived from an EMBL/GenBank/DDBJ whole genome shotgun (WGS) entry which is preliminary data.</text>
</comment>
<protein>
    <recommendedName>
        <fullName evidence="3">Prepilin-type N-terminal cleavage/methylation domain-containing protein</fullName>
    </recommendedName>
</protein>
<dbReference type="Proteomes" id="UP001144471">
    <property type="component" value="Unassembled WGS sequence"/>
</dbReference>
<name>A0A9W6GNA1_9FUSO</name>